<dbReference type="SUPFAM" id="SSF53850">
    <property type="entry name" value="Periplasmic binding protein-like II"/>
    <property type="match status" value="1"/>
</dbReference>
<reference evidence="6" key="1">
    <citation type="submission" date="2023-05" db="EMBL/GenBank/DDBJ databases">
        <authorList>
            <person name="Zhang X."/>
        </authorList>
    </citation>
    <scope>NUCLEOTIDE SEQUENCE</scope>
    <source>
        <strain evidence="6">YF14B1</strain>
    </source>
</reference>
<evidence type="ECO:0000313" key="7">
    <source>
        <dbReference type="Proteomes" id="UP001241110"/>
    </source>
</evidence>
<dbReference type="PANTHER" id="PTHR30346">
    <property type="entry name" value="TRANSCRIPTIONAL DUAL REGULATOR HCAR-RELATED"/>
    <property type="match status" value="1"/>
</dbReference>
<dbReference type="InterPro" id="IPR005119">
    <property type="entry name" value="LysR_subst-bd"/>
</dbReference>
<dbReference type="CDD" id="cd08414">
    <property type="entry name" value="PBP2_LTTR_aromatics_like"/>
    <property type="match status" value="1"/>
</dbReference>
<proteinExistence type="inferred from homology"/>
<evidence type="ECO:0000256" key="4">
    <source>
        <dbReference type="ARBA" id="ARBA00023163"/>
    </source>
</evidence>
<dbReference type="InterPro" id="IPR000847">
    <property type="entry name" value="LysR_HTH_N"/>
</dbReference>
<dbReference type="InterPro" id="IPR036390">
    <property type="entry name" value="WH_DNA-bd_sf"/>
</dbReference>
<dbReference type="GO" id="GO:0032993">
    <property type="term" value="C:protein-DNA complex"/>
    <property type="evidence" value="ECO:0007669"/>
    <property type="project" value="TreeGrafter"/>
</dbReference>
<dbReference type="RefSeq" id="WP_313977683.1">
    <property type="nucleotide sequence ID" value="NZ_JASJOS010000004.1"/>
</dbReference>
<dbReference type="Pfam" id="PF00126">
    <property type="entry name" value="HTH_1"/>
    <property type="match status" value="1"/>
</dbReference>
<dbReference type="Pfam" id="PF03466">
    <property type="entry name" value="LysR_substrate"/>
    <property type="match status" value="1"/>
</dbReference>
<keyword evidence="4" id="KW-0804">Transcription</keyword>
<evidence type="ECO:0000259" key="5">
    <source>
        <dbReference type="PROSITE" id="PS50931"/>
    </source>
</evidence>
<evidence type="ECO:0000256" key="2">
    <source>
        <dbReference type="ARBA" id="ARBA00023015"/>
    </source>
</evidence>
<dbReference type="EMBL" id="JASJOS010000004">
    <property type="protein sequence ID" value="MDJ1480755.1"/>
    <property type="molecule type" value="Genomic_DNA"/>
</dbReference>
<evidence type="ECO:0000256" key="1">
    <source>
        <dbReference type="ARBA" id="ARBA00009437"/>
    </source>
</evidence>
<accession>A0AAE3QNN2</accession>
<dbReference type="Proteomes" id="UP001241110">
    <property type="component" value="Unassembled WGS sequence"/>
</dbReference>
<dbReference type="PRINTS" id="PR00039">
    <property type="entry name" value="HTHLYSR"/>
</dbReference>
<dbReference type="Gene3D" id="3.40.190.10">
    <property type="entry name" value="Periplasmic binding protein-like II"/>
    <property type="match status" value="2"/>
</dbReference>
<evidence type="ECO:0000313" key="6">
    <source>
        <dbReference type="EMBL" id="MDJ1480755.1"/>
    </source>
</evidence>
<organism evidence="6 7">
    <name type="scientific">Xanthocytophaga flava</name>
    <dbReference type="NCBI Taxonomy" id="3048013"/>
    <lineage>
        <taxon>Bacteria</taxon>
        <taxon>Pseudomonadati</taxon>
        <taxon>Bacteroidota</taxon>
        <taxon>Cytophagia</taxon>
        <taxon>Cytophagales</taxon>
        <taxon>Rhodocytophagaceae</taxon>
        <taxon>Xanthocytophaga</taxon>
    </lineage>
</organism>
<dbReference type="FunFam" id="1.10.10.10:FF:000001">
    <property type="entry name" value="LysR family transcriptional regulator"/>
    <property type="match status" value="1"/>
</dbReference>
<dbReference type="AlphaFoldDB" id="A0AAE3QNN2"/>
<dbReference type="InterPro" id="IPR036388">
    <property type="entry name" value="WH-like_DNA-bd_sf"/>
</dbReference>
<protein>
    <submittedName>
        <fullName evidence="6">LysR family transcriptional regulator</fullName>
    </submittedName>
</protein>
<comment type="similarity">
    <text evidence="1">Belongs to the LysR transcriptional regulatory family.</text>
</comment>
<feature type="domain" description="HTH lysR-type" evidence="5">
    <location>
        <begin position="1"/>
        <end position="58"/>
    </location>
</feature>
<dbReference type="GO" id="GO:0003677">
    <property type="term" value="F:DNA binding"/>
    <property type="evidence" value="ECO:0007669"/>
    <property type="project" value="UniProtKB-KW"/>
</dbReference>
<dbReference type="PANTHER" id="PTHR30346:SF17">
    <property type="entry name" value="LYSR FAMILY TRANSCRIPTIONAL REGULATOR"/>
    <property type="match status" value="1"/>
</dbReference>
<comment type="caution">
    <text evidence="6">The sequence shown here is derived from an EMBL/GenBank/DDBJ whole genome shotgun (WGS) entry which is preliminary data.</text>
</comment>
<keyword evidence="3" id="KW-0238">DNA-binding</keyword>
<dbReference type="GO" id="GO:0003700">
    <property type="term" value="F:DNA-binding transcription factor activity"/>
    <property type="evidence" value="ECO:0007669"/>
    <property type="project" value="InterPro"/>
</dbReference>
<dbReference type="PROSITE" id="PS50931">
    <property type="entry name" value="HTH_LYSR"/>
    <property type="match status" value="1"/>
</dbReference>
<name>A0AAE3QNN2_9BACT</name>
<dbReference type="Gene3D" id="1.10.10.10">
    <property type="entry name" value="Winged helix-like DNA-binding domain superfamily/Winged helix DNA-binding domain"/>
    <property type="match status" value="1"/>
</dbReference>
<sequence length="299" mass="34163">MTIYQLQNFLLVAETLSFRKAADEIPVAQPALTRQMQQLEEEVGAVLFDRTKRKIELTEAGRFFKQHIEKLLHQLEDVTYRTGQIHRGEAGEYRIGHASSAMQSVIPVLLKQLRKEAPQVKTMLIEASNRLICEKLLNNELDIGFMPNSIVPPALSSRVIYQENFALILPQSHPFSITGIVNLRDFCQEDWILPPQRESQGYVENILRIFQNHGFLPRTVHESPNSASVLRLVEAGIGITLMGKSTLKGIQLDIKYQELSNIPDKVEMRLVWAQERTVELSAFLELLKQFLPTPDHIKE</sequence>
<keyword evidence="2" id="KW-0805">Transcription regulation</keyword>
<evidence type="ECO:0000256" key="3">
    <source>
        <dbReference type="ARBA" id="ARBA00023125"/>
    </source>
</evidence>
<dbReference type="SUPFAM" id="SSF46785">
    <property type="entry name" value="Winged helix' DNA-binding domain"/>
    <property type="match status" value="1"/>
</dbReference>
<gene>
    <name evidence="6" type="ORF">QNI16_09695</name>
</gene>